<dbReference type="EMBL" id="LWDF02002680">
    <property type="protein sequence ID" value="KAE8235596.1"/>
    <property type="molecule type" value="Genomic_DNA"/>
</dbReference>
<name>A0A177SXX3_9BASI</name>
<proteinExistence type="predicted"/>
<comment type="caution">
    <text evidence="1">The sequence shown here is derived from an EMBL/GenBank/DDBJ whole genome shotgun (WGS) entry which is preliminary data.</text>
</comment>
<sequence>MFRFFLIGLVLLGSGCVKGHGKPIAALHYDSISAQADARFYDLRFRSDVDLLNLFGPGEGFVGGMMYCALDDDVDFSVGHFMKTLASGFVERDTRHEGGDGFAFVAALSFNETLDEGTTTRALGDEAIRSLIANKGSIPCQYVATVYGAKPYHSGAFQIPTADILRELDK</sequence>
<reference evidence="1" key="1">
    <citation type="submission" date="2016-04" db="EMBL/GenBank/DDBJ databases">
        <authorList>
            <person name="Nguyen H.D."/>
            <person name="Samba Siva P."/>
            <person name="Cullis J."/>
            <person name="Levesque C.A."/>
            <person name="Hambleton S."/>
        </authorList>
    </citation>
    <scope>NUCLEOTIDE SEQUENCE</scope>
    <source>
        <strain evidence="1">DAOMC 236416</strain>
    </source>
</reference>
<reference evidence="1" key="2">
    <citation type="journal article" date="2019" name="IMA Fungus">
        <title>Genome sequencing and comparison of five Tilletia species to identify candidate genes for the detection of regulated species infecting wheat.</title>
        <authorList>
            <person name="Nguyen H.D.T."/>
            <person name="Sultana T."/>
            <person name="Kesanakurti P."/>
            <person name="Hambleton S."/>
        </authorList>
    </citation>
    <scope>NUCLEOTIDE SEQUENCE</scope>
    <source>
        <strain evidence="1">DAOMC 236416</strain>
    </source>
</reference>
<gene>
    <name evidence="1" type="ORF">A4X13_0g9440</name>
</gene>
<dbReference type="Proteomes" id="UP000077521">
    <property type="component" value="Unassembled WGS sequence"/>
</dbReference>
<evidence type="ECO:0000313" key="1">
    <source>
        <dbReference type="EMBL" id="KAE8235596.1"/>
    </source>
</evidence>
<dbReference type="AlphaFoldDB" id="A0A177SXX3"/>
<dbReference type="PROSITE" id="PS51257">
    <property type="entry name" value="PROKAR_LIPOPROTEIN"/>
    <property type="match status" value="1"/>
</dbReference>
<evidence type="ECO:0000313" key="2">
    <source>
        <dbReference type="Proteomes" id="UP000077521"/>
    </source>
</evidence>
<accession>A0A177SXX3</accession>
<organism evidence="1 2">
    <name type="scientific">Tilletia indica</name>
    <dbReference type="NCBI Taxonomy" id="43049"/>
    <lineage>
        <taxon>Eukaryota</taxon>
        <taxon>Fungi</taxon>
        <taxon>Dikarya</taxon>
        <taxon>Basidiomycota</taxon>
        <taxon>Ustilaginomycotina</taxon>
        <taxon>Exobasidiomycetes</taxon>
        <taxon>Tilletiales</taxon>
        <taxon>Tilletiaceae</taxon>
        <taxon>Tilletia</taxon>
    </lineage>
</organism>
<protein>
    <submittedName>
        <fullName evidence="1">Uncharacterized protein</fullName>
    </submittedName>
</protein>
<keyword evidence="2" id="KW-1185">Reference proteome</keyword>